<keyword evidence="1" id="KW-1133">Transmembrane helix</keyword>
<feature type="transmembrane region" description="Helical" evidence="1">
    <location>
        <begin position="12"/>
        <end position="33"/>
    </location>
</feature>
<feature type="transmembrane region" description="Helical" evidence="1">
    <location>
        <begin position="45"/>
        <end position="64"/>
    </location>
</feature>
<dbReference type="Pfam" id="PF20337">
    <property type="entry name" value="DUF6632"/>
    <property type="match status" value="1"/>
</dbReference>
<dbReference type="InterPro" id="IPR046572">
    <property type="entry name" value="DUF6632"/>
</dbReference>
<protein>
    <recommendedName>
        <fullName evidence="4">DUF4345 domain-containing protein</fullName>
    </recommendedName>
</protein>
<keyword evidence="1" id="KW-0812">Transmembrane</keyword>
<evidence type="ECO:0000313" key="3">
    <source>
        <dbReference type="Proteomes" id="UP000292939"/>
    </source>
</evidence>
<name>A0A4P6UL76_9BURK</name>
<gene>
    <name evidence="2" type="ORF">DW355_09160</name>
</gene>
<sequence length="143" mass="15701">MTEADRLKVLAFALRAIGAFAIFGFYPLTVIWPSGWVWHSGQSEYLVMIMALYATLGIFLIIAARSPKDHLSLISFAIWSSIVHGGVMAAQSLSESRHVHHLYGDVLVLFVAAAVLAYLCPQALMWRFASRSASSSNGRDADE</sequence>
<dbReference type="AlphaFoldDB" id="A0A4P6UL76"/>
<keyword evidence="1" id="KW-0472">Membrane</keyword>
<accession>A0A4P6UL76</accession>
<evidence type="ECO:0000313" key="2">
    <source>
        <dbReference type="EMBL" id="QBK04920.1"/>
    </source>
</evidence>
<dbReference type="KEGG" id="hgr:DW355_09160"/>
<evidence type="ECO:0000256" key="1">
    <source>
        <dbReference type="SAM" id="Phobius"/>
    </source>
</evidence>
<dbReference type="OrthoDB" id="118744at2"/>
<reference evidence="2 3" key="1">
    <citation type="submission" date="2018-07" db="EMBL/GenBank/DDBJ databases">
        <title>Exploring interactions and the metabolic potential of the ultra-small soil bacteria Hylemonella gracilis.</title>
        <authorList>
            <person name="Tyc O."/>
            <person name="Kulkarni P."/>
            <person name="Gawehns F."/>
            <person name="Hundscheid M."/>
            <person name="Zweers H."/>
            <person name="Garbeva P."/>
        </authorList>
    </citation>
    <scope>NUCLEOTIDE SEQUENCE [LARGE SCALE GENOMIC DNA]</scope>
    <source>
        <strain evidence="2 3">NS1</strain>
    </source>
</reference>
<dbReference type="Proteomes" id="UP000292939">
    <property type="component" value="Chromosome"/>
</dbReference>
<feature type="transmembrane region" description="Helical" evidence="1">
    <location>
        <begin position="71"/>
        <end position="90"/>
    </location>
</feature>
<organism evidence="2 3">
    <name type="scientific">Hylemonella gracilis</name>
    <dbReference type="NCBI Taxonomy" id="80880"/>
    <lineage>
        <taxon>Bacteria</taxon>
        <taxon>Pseudomonadati</taxon>
        <taxon>Pseudomonadota</taxon>
        <taxon>Betaproteobacteria</taxon>
        <taxon>Burkholderiales</taxon>
        <taxon>Comamonadaceae</taxon>
        <taxon>Hylemonella</taxon>
    </lineage>
</organism>
<proteinExistence type="predicted"/>
<feature type="transmembrane region" description="Helical" evidence="1">
    <location>
        <begin position="102"/>
        <end position="121"/>
    </location>
</feature>
<dbReference type="RefSeq" id="WP_131279490.1">
    <property type="nucleotide sequence ID" value="NZ_CP031395.1"/>
</dbReference>
<dbReference type="EMBL" id="CP031395">
    <property type="protein sequence ID" value="QBK04920.1"/>
    <property type="molecule type" value="Genomic_DNA"/>
</dbReference>
<evidence type="ECO:0008006" key="4">
    <source>
        <dbReference type="Google" id="ProtNLM"/>
    </source>
</evidence>